<reference evidence="8 9" key="1">
    <citation type="submission" date="2017-03" db="EMBL/GenBank/DDBJ databases">
        <title>Genomes of endolithic fungi from Antarctica.</title>
        <authorList>
            <person name="Coleine C."/>
            <person name="Masonjones S."/>
            <person name="Stajich J.E."/>
        </authorList>
    </citation>
    <scope>NUCLEOTIDE SEQUENCE [LARGE SCALE GENOMIC DNA]</scope>
    <source>
        <strain evidence="8 9">CCFEE 6314</strain>
    </source>
</reference>
<evidence type="ECO:0000313" key="8">
    <source>
        <dbReference type="EMBL" id="RVX66397.1"/>
    </source>
</evidence>
<protein>
    <recommendedName>
        <fullName evidence="7">Zn(2)-C6 fungal-type domain-containing protein</fullName>
    </recommendedName>
</protein>
<keyword evidence="2" id="KW-0805">Transcription regulation</keyword>
<accession>A0A438MRZ4</accession>
<dbReference type="GO" id="GO:0000981">
    <property type="term" value="F:DNA-binding transcription factor activity, RNA polymerase II-specific"/>
    <property type="evidence" value="ECO:0007669"/>
    <property type="project" value="InterPro"/>
</dbReference>
<keyword evidence="5" id="KW-0539">Nucleus</keyword>
<name>A0A438MRZ4_EXOME</name>
<gene>
    <name evidence="8" type="ORF">B0A52_09627</name>
</gene>
<dbReference type="InterPro" id="IPR036864">
    <property type="entry name" value="Zn2-C6_fun-type_DNA-bd_sf"/>
</dbReference>
<evidence type="ECO:0000259" key="7">
    <source>
        <dbReference type="PROSITE" id="PS50048"/>
    </source>
</evidence>
<feature type="domain" description="Zn(2)-C6 fungal-type" evidence="7">
    <location>
        <begin position="9"/>
        <end position="37"/>
    </location>
</feature>
<feature type="region of interest" description="Disordered" evidence="6">
    <location>
        <begin position="102"/>
        <end position="125"/>
    </location>
</feature>
<dbReference type="EMBL" id="NAJM01000062">
    <property type="protein sequence ID" value="RVX66397.1"/>
    <property type="molecule type" value="Genomic_DNA"/>
</dbReference>
<dbReference type="InterPro" id="IPR021858">
    <property type="entry name" value="Fun_TF"/>
</dbReference>
<dbReference type="SUPFAM" id="SSF57701">
    <property type="entry name" value="Zn2/Cys6 DNA-binding domain"/>
    <property type="match status" value="1"/>
</dbReference>
<dbReference type="GO" id="GO:0003677">
    <property type="term" value="F:DNA binding"/>
    <property type="evidence" value="ECO:0007669"/>
    <property type="project" value="UniProtKB-KW"/>
</dbReference>
<sequence>MSGKFHGAACKTCRRRGRKCTRELPKCKSCLDKGIECEGYTLKWTGLASRGKLAGKTSMPKSKPTKPKTAPLAFRGQPSASRRDVADHSDNVIEISSTSQTGLSRPVWNSPSQTPNWSPSQFDQSRFSNLTPRTMELNMMAEDSDSSPEAETSNVVARHHASLGFMTFLLDPYNVPKELKYILGYHLGEVAPRLCVDTSTTRNPYSQYILPLGIQRPALLYACAALAACHYSVRLQDRGFHIDCLRFRGKAMRRLQEQLWSEETAKDESNIAAVLMLTLTDMCLGGFSNFDAHFTAARKLIDLRGESRTQDAFVEQYIGWLDVMLAASNSRKPLFSSNEISLLRGSNTEWSYDVFPCPPDQFEIFSQVVELHKSQDDHSVYSQEVLDTVNDLKDKLLYLPQHTERGVAWLHLTEAYRFAIALYMLRLFKVPVDEDDINYLAHNVFYNAKNIKASTGWADHLLWPLFHAGLEFRDAKRQEWLRIRSEEMQRSGGFRNVETIMEILERVWSTDERPDYLTLLTDHGGNGSMVPV</sequence>
<keyword evidence="3" id="KW-0238">DNA-binding</keyword>
<dbReference type="InterPro" id="IPR001138">
    <property type="entry name" value="Zn2Cys6_DnaBD"/>
</dbReference>
<dbReference type="Gene3D" id="4.10.240.10">
    <property type="entry name" value="Zn(2)-C6 fungal-type DNA-binding domain"/>
    <property type="match status" value="1"/>
</dbReference>
<dbReference type="GO" id="GO:0005634">
    <property type="term" value="C:nucleus"/>
    <property type="evidence" value="ECO:0007669"/>
    <property type="project" value="UniProtKB-SubCell"/>
</dbReference>
<dbReference type="PANTHER" id="PTHR37534">
    <property type="entry name" value="TRANSCRIPTIONAL ACTIVATOR PROTEIN UGA3"/>
    <property type="match status" value="1"/>
</dbReference>
<dbReference type="Proteomes" id="UP000288859">
    <property type="component" value="Unassembled WGS sequence"/>
</dbReference>
<evidence type="ECO:0000256" key="2">
    <source>
        <dbReference type="ARBA" id="ARBA00023015"/>
    </source>
</evidence>
<dbReference type="AlphaFoldDB" id="A0A438MRZ4"/>
<keyword evidence="4" id="KW-0804">Transcription</keyword>
<evidence type="ECO:0000256" key="3">
    <source>
        <dbReference type="ARBA" id="ARBA00023125"/>
    </source>
</evidence>
<dbReference type="PROSITE" id="PS50048">
    <property type="entry name" value="ZN2_CY6_FUNGAL_2"/>
    <property type="match status" value="1"/>
</dbReference>
<dbReference type="GO" id="GO:0008270">
    <property type="term" value="F:zinc ion binding"/>
    <property type="evidence" value="ECO:0007669"/>
    <property type="project" value="InterPro"/>
</dbReference>
<feature type="compositionally biased region" description="Basic and acidic residues" evidence="6">
    <location>
        <begin position="81"/>
        <end position="90"/>
    </location>
</feature>
<dbReference type="PANTHER" id="PTHR37534:SF46">
    <property type="entry name" value="ZN(II)2CYS6 TRANSCRIPTION FACTOR (EUROFUNG)"/>
    <property type="match status" value="1"/>
</dbReference>
<comment type="subcellular location">
    <subcellularLocation>
        <location evidence="1">Nucleus</location>
    </subcellularLocation>
</comment>
<dbReference type="OrthoDB" id="2015447at2759"/>
<evidence type="ECO:0000256" key="4">
    <source>
        <dbReference type="ARBA" id="ARBA00023163"/>
    </source>
</evidence>
<comment type="caution">
    <text evidence="8">The sequence shown here is derived from an EMBL/GenBank/DDBJ whole genome shotgun (WGS) entry which is preliminary data.</text>
</comment>
<dbReference type="Pfam" id="PF11951">
    <property type="entry name" value="Fungal_trans_2"/>
    <property type="match status" value="1"/>
</dbReference>
<evidence type="ECO:0000313" key="9">
    <source>
        <dbReference type="Proteomes" id="UP000288859"/>
    </source>
</evidence>
<evidence type="ECO:0000256" key="1">
    <source>
        <dbReference type="ARBA" id="ARBA00004123"/>
    </source>
</evidence>
<evidence type="ECO:0000256" key="5">
    <source>
        <dbReference type="ARBA" id="ARBA00023242"/>
    </source>
</evidence>
<feature type="region of interest" description="Disordered" evidence="6">
    <location>
        <begin position="51"/>
        <end position="90"/>
    </location>
</feature>
<evidence type="ECO:0000256" key="6">
    <source>
        <dbReference type="SAM" id="MobiDB-lite"/>
    </source>
</evidence>
<proteinExistence type="predicted"/>
<organism evidence="8 9">
    <name type="scientific">Exophiala mesophila</name>
    <name type="common">Black yeast-like fungus</name>
    <dbReference type="NCBI Taxonomy" id="212818"/>
    <lineage>
        <taxon>Eukaryota</taxon>
        <taxon>Fungi</taxon>
        <taxon>Dikarya</taxon>
        <taxon>Ascomycota</taxon>
        <taxon>Pezizomycotina</taxon>
        <taxon>Eurotiomycetes</taxon>
        <taxon>Chaetothyriomycetidae</taxon>
        <taxon>Chaetothyriales</taxon>
        <taxon>Herpotrichiellaceae</taxon>
        <taxon>Exophiala</taxon>
    </lineage>
</organism>
<dbReference type="Pfam" id="PF00172">
    <property type="entry name" value="Zn_clus"/>
    <property type="match status" value="1"/>
</dbReference>
<dbReference type="CDD" id="cd00067">
    <property type="entry name" value="GAL4"/>
    <property type="match status" value="1"/>
</dbReference>
<dbReference type="VEuPathDB" id="FungiDB:PV10_08390"/>